<feature type="region of interest" description="Disordered" evidence="1">
    <location>
        <begin position="553"/>
        <end position="585"/>
    </location>
</feature>
<dbReference type="InterPro" id="IPR001315">
    <property type="entry name" value="CARD"/>
</dbReference>
<accession>A0A1S3JG26</accession>
<dbReference type="PROSITE" id="PS50209">
    <property type="entry name" value="CARD"/>
    <property type="match status" value="1"/>
</dbReference>
<proteinExistence type="predicted"/>
<feature type="region of interest" description="Disordered" evidence="1">
    <location>
        <begin position="697"/>
        <end position="756"/>
    </location>
</feature>
<dbReference type="InParanoid" id="A0A1S3JG26"/>
<feature type="compositionally biased region" description="Polar residues" evidence="1">
    <location>
        <begin position="553"/>
        <end position="563"/>
    </location>
</feature>
<dbReference type="Proteomes" id="UP000085678">
    <property type="component" value="Unplaced"/>
</dbReference>
<dbReference type="GO" id="GO:0070513">
    <property type="term" value="F:death domain binding"/>
    <property type="evidence" value="ECO:0007669"/>
    <property type="project" value="InterPro"/>
</dbReference>
<organism evidence="3 4">
    <name type="scientific">Lingula anatina</name>
    <name type="common">Brachiopod</name>
    <name type="synonym">Lingula unguis</name>
    <dbReference type="NCBI Taxonomy" id="7574"/>
    <lineage>
        <taxon>Eukaryota</taxon>
        <taxon>Metazoa</taxon>
        <taxon>Spiralia</taxon>
        <taxon>Lophotrochozoa</taxon>
        <taxon>Brachiopoda</taxon>
        <taxon>Linguliformea</taxon>
        <taxon>Lingulata</taxon>
        <taxon>Lingulida</taxon>
        <taxon>Linguloidea</taxon>
        <taxon>Lingulidae</taxon>
        <taxon>Lingula</taxon>
    </lineage>
</organism>
<dbReference type="PANTHER" id="PTHR15034:SF5">
    <property type="entry name" value="DEATH DOMAIN-CONTAINING PROTEIN CRADD"/>
    <property type="match status" value="1"/>
</dbReference>
<feature type="domain" description="CARD" evidence="2">
    <location>
        <begin position="165"/>
        <end position="255"/>
    </location>
</feature>
<dbReference type="Pfam" id="PF00619">
    <property type="entry name" value="CARD"/>
    <property type="match status" value="1"/>
</dbReference>
<dbReference type="SUPFAM" id="SSF53300">
    <property type="entry name" value="vWA-like"/>
    <property type="match status" value="1"/>
</dbReference>
<evidence type="ECO:0000313" key="4">
    <source>
        <dbReference type="RefSeq" id="XP_013409313.1"/>
    </source>
</evidence>
<dbReference type="InterPro" id="IPR036465">
    <property type="entry name" value="vWFA_dom_sf"/>
</dbReference>
<protein>
    <submittedName>
        <fullName evidence="4">Uncharacterized protein LOC106172928</fullName>
    </submittedName>
</protein>
<dbReference type="InterPro" id="IPR011029">
    <property type="entry name" value="DEATH-like_dom_sf"/>
</dbReference>
<dbReference type="KEGG" id="lak:106172928"/>
<dbReference type="InterPro" id="IPR037939">
    <property type="entry name" value="CRADD"/>
</dbReference>
<dbReference type="GeneID" id="106172928"/>
<reference evidence="4" key="1">
    <citation type="submission" date="2025-08" db="UniProtKB">
        <authorList>
            <consortium name="RefSeq"/>
        </authorList>
    </citation>
    <scope>IDENTIFICATION</scope>
    <source>
        <tissue evidence="4">Gonads</tissue>
    </source>
</reference>
<keyword evidence="3" id="KW-1185">Reference proteome</keyword>
<dbReference type="SMART" id="SM00114">
    <property type="entry name" value="CARD"/>
    <property type="match status" value="1"/>
</dbReference>
<dbReference type="Gene3D" id="1.10.533.10">
    <property type="entry name" value="Death Domain, Fas"/>
    <property type="match status" value="1"/>
</dbReference>
<dbReference type="RefSeq" id="XP_013409313.1">
    <property type="nucleotide sequence ID" value="XM_013553859.1"/>
</dbReference>
<dbReference type="AlphaFoldDB" id="A0A1S3JG26"/>
<dbReference type="PANTHER" id="PTHR15034">
    <property type="entry name" value="DEATH DOMAIN-CONTAINING PROTEIN CRADD"/>
    <property type="match status" value="1"/>
</dbReference>
<evidence type="ECO:0000259" key="2">
    <source>
        <dbReference type="PROSITE" id="PS50209"/>
    </source>
</evidence>
<feature type="compositionally biased region" description="Polar residues" evidence="1">
    <location>
        <begin position="719"/>
        <end position="728"/>
    </location>
</feature>
<name>A0A1S3JG26_LINAN</name>
<dbReference type="GO" id="GO:0042981">
    <property type="term" value="P:regulation of apoptotic process"/>
    <property type="evidence" value="ECO:0007669"/>
    <property type="project" value="InterPro"/>
</dbReference>
<gene>
    <name evidence="4" type="primary">LOC106172928</name>
</gene>
<evidence type="ECO:0000313" key="3">
    <source>
        <dbReference type="Proteomes" id="UP000085678"/>
    </source>
</evidence>
<dbReference type="SUPFAM" id="SSF47986">
    <property type="entry name" value="DEATH domain"/>
    <property type="match status" value="1"/>
</dbReference>
<dbReference type="CDD" id="cd01671">
    <property type="entry name" value="CARD"/>
    <property type="match status" value="1"/>
</dbReference>
<sequence>MYPRPVPLMQQQINTLQAVTSIEPKMNVRFDDLQGKITVIDKRLQEYAFLQKQDGLRLNHIEKMLARIDQAVSGHSEAITEMPTMLAQGIELNERMSNVHPQDFFNHQTMDIHSTVDERSNTVLVDNQERLGMVPQRLSADIERGGHPEPKMDLFRTCQRGPIAMTKQHKRILQKNHKALVDDLEFNLICPRLFEDGILKEDDIEQLSNIAVSSVRNRTLLVNILPKRGDAAFWSFRKALKDTKPWLDNLLEEKTNYVTAELKVDLVSFTGNIVNRERLQRAHQIIEEQAPMLQEALSLIHLTMESIKSGCLLCTLRFDAINVLDNFWGWTNSKSKEPSPLLKVVRNALRTRELDRIMEQNGFEFLLKGEMSAEQYFEKRAQLLQDSQCLPVRSADDCLHPYVGRSVFENETEERLSVILYKLHKQAYGEDTVPTFTMFLNRLSDSVRARQKVLRLRGLSSNLLVSYTNMKRDWENLTADRVEKDLELQELREKQLANAGNLSEIEYHRQQLANSEKNCETLKQQLEEASAEVTVKNDVISQLESRLKDTQMQIKVQEQQTRSTRVDRTQNPTDEEESPLQEMQRQRNREQELLAVIKEKDEQLSQLKGLLDGIRRIPGEGFVYSNQGNRVFELEDPASQNVTHQKDVDLLKGYMHGPQNRERRIPNIVSAMFNEQNFSQGQGKEAEFEDTYKEGNKDVDIERGNQNSPKAPVPEQEGATDTTLNVVTAESEKDQAAVGGESTETNTEGSVPGEKKIRRSKGLDTVICIDTSGSMKTAFPKVKDTVLQILARMEHDATYYGFEENVSIVQCGGDGTGVVVPLTFDYDMARRGFGTTDFQNDCSSFTVSTEAILKQLPV</sequence>
<dbReference type="GO" id="GO:0002020">
    <property type="term" value="F:protease binding"/>
    <property type="evidence" value="ECO:0007669"/>
    <property type="project" value="InterPro"/>
</dbReference>
<evidence type="ECO:0000256" key="1">
    <source>
        <dbReference type="SAM" id="MobiDB-lite"/>
    </source>
</evidence>
<dbReference type="Gene3D" id="3.40.50.410">
    <property type="entry name" value="von Willebrand factor, type A domain"/>
    <property type="match status" value="1"/>
</dbReference>